<dbReference type="RefSeq" id="WP_025357144.1">
    <property type="nucleotide sequence ID" value="NZ_BAAABQ010000027.1"/>
</dbReference>
<dbReference type="Pfam" id="PF18417">
    <property type="entry name" value="LodA_C"/>
    <property type="match status" value="1"/>
</dbReference>
<dbReference type="Pfam" id="PF17990">
    <property type="entry name" value="LodA_N"/>
    <property type="match status" value="1"/>
</dbReference>
<name>A0ABR6BYM3_9PSEU</name>
<keyword evidence="5" id="KW-1185">Reference proteome</keyword>
<feature type="domain" description="L-Lysine epsilon oxidase N-terminal" evidence="2">
    <location>
        <begin position="7"/>
        <end position="239"/>
    </location>
</feature>
<organism evidence="4 5">
    <name type="scientific">Kutzneria viridogrisea</name>
    <dbReference type="NCBI Taxonomy" id="47990"/>
    <lineage>
        <taxon>Bacteria</taxon>
        <taxon>Bacillati</taxon>
        <taxon>Actinomycetota</taxon>
        <taxon>Actinomycetes</taxon>
        <taxon>Pseudonocardiales</taxon>
        <taxon>Pseudonocardiaceae</taxon>
        <taxon>Kutzneria</taxon>
    </lineage>
</organism>
<sequence length="591" mass="66125">MSRFQVFPAIGVARVGNGTRDYYLAPETPGGLPLRTDGLPFTVADFRDEDRKLRRQAARFRVHLTGGDLPVKPGDTVDGRTVRHIEWTVHLANKKAVWYRFQQLVGERGKPPDRPLRNLGVTGAQARKKLIIDPGPRTVRSTETGTESKEFHRSGGGTFPPVTKPDEINTLGEVIADRSGTLVVLGGHGHTGSCYPKPRLTSDTNNDGWWDDTSDGPVSATVVFTDGSRVDAGTAWVLVGPPAYAPQILNMVSLYDTMFDLHVRHAGLRPAMYRDSHWQSDYRPSFDLEIRPILERASSYRWVVAMPPKVHTFDFKRLGDPRAEYDELRGYYFEAVRPPEKTNSLSSQTTGYRMMPYLAGDDTSSQASSRYLTVTETQYFLLMQWANGNFRTSGVNERSEVETAAGHQLTIAALENCVGGSFSPGIEMGWLCRDREIYAEPFRFKPVSPLPAQAGQLSLESDLSAGLEPGDATKQMAVPWQADFNGCGGDVAQDHVQWWWPAQRPIFVYARHAVDSEWNHVPWIGTARDQRADDYVAFDDNFDMVTQWSELGFVVHKATPRRGDRSLSAGPQDPDYVEVQRTLHRDGYLSD</sequence>
<evidence type="ECO:0000256" key="1">
    <source>
        <dbReference type="SAM" id="MobiDB-lite"/>
    </source>
</evidence>
<evidence type="ECO:0000313" key="4">
    <source>
        <dbReference type="EMBL" id="MBA8931998.1"/>
    </source>
</evidence>
<dbReference type="InterPro" id="IPR041173">
    <property type="entry name" value="LodA_C"/>
</dbReference>
<accession>A0ABR6BYM3</accession>
<evidence type="ECO:0000259" key="2">
    <source>
        <dbReference type="Pfam" id="PF17990"/>
    </source>
</evidence>
<reference evidence="4 5" key="1">
    <citation type="submission" date="2020-08" db="EMBL/GenBank/DDBJ databases">
        <title>Genomic Encyclopedia of Archaeal and Bacterial Type Strains, Phase II (KMG-II): from individual species to whole genera.</title>
        <authorList>
            <person name="Goeker M."/>
        </authorList>
    </citation>
    <scope>NUCLEOTIDE SEQUENCE [LARGE SCALE GENOMIC DNA]</scope>
    <source>
        <strain evidence="4 5">DSM 43850</strain>
    </source>
</reference>
<protein>
    <recommendedName>
        <fullName evidence="6">L-lysine 6-oxidase</fullName>
    </recommendedName>
</protein>
<dbReference type="EMBL" id="JACJID010000010">
    <property type="protein sequence ID" value="MBA8931998.1"/>
    <property type="molecule type" value="Genomic_DNA"/>
</dbReference>
<evidence type="ECO:0008006" key="6">
    <source>
        <dbReference type="Google" id="ProtNLM"/>
    </source>
</evidence>
<evidence type="ECO:0000259" key="3">
    <source>
        <dbReference type="Pfam" id="PF18417"/>
    </source>
</evidence>
<comment type="caution">
    <text evidence="4">The sequence shown here is derived from an EMBL/GenBank/DDBJ whole genome shotgun (WGS) entry which is preliminary data.</text>
</comment>
<proteinExistence type="predicted"/>
<feature type="domain" description="L-lysine epsilon oxidase C-terminal" evidence="3">
    <location>
        <begin position="362"/>
        <end position="499"/>
    </location>
</feature>
<gene>
    <name evidence="4" type="ORF">BC739_009257</name>
</gene>
<feature type="region of interest" description="Disordered" evidence="1">
    <location>
        <begin position="136"/>
        <end position="164"/>
    </location>
</feature>
<evidence type="ECO:0000313" key="5">
    <source>
        <dbReference type="Proteomes" id="UP000517916"/>
    </source>
</evidence>
<dbReference type="InterPro" id="IPR041168">
    <property type="entry name" value="LodA_N"/>
</dbReference>
<dbReference type="Proteomes" id="UP000517916">
    <property type="component" value="Unassembled WGS sequence"/>
</dbReference>